<keyword evidence="3" id="KW-1185">Reference proteome</keyword>
<evidence type="ECO:0000259" key="1">
    <source>
        <dbReference type="Pfam" id="PF06985"/>
    </source>
</evidence>
<evidence type="ECO:0000313" key="2">
    <source>
        <dbReference type="EMBL" id="KAF2969517.1"/>
    </source>
</evidence>
<accession>A0A7C8N8W6</accession>
<dbReference type="EMBL" id="WUBL01000035">
    <property type="protein sequence ID" value="KAF2969517.1"/>
    <property type="molecule type" value="Genomic_DNA"/>
</dbReference>
<sequence>MTEKVIYDAPLETIKSLDITESATPRRYRLLSCVDFIQAKKLVILEFTEFPNVPYTALSYVWQGNAPSKDFNSRVFTVPVPDGDAPGDPIGVEVLHETCLASMARGITHVWLDRLCIMQKSNEDKRWQIPRMYDVYRRCQICIVAPGGLQCLVRLGDETQWIHRGWTLQEAVAPAAVIVLFSWGLGSRSAYAGEIQGNIEEVTPAKSAVTSLSLIVDACTTGSLAVENGDARLLLEVKLFSSHPADRSYKDFPFWRQTRRVLSPNVGALARIMSKDLDQDAREYSIWQSALMRTSSRPVDMVFSVMGLFGVTLDTSQFGKQDRVQATIALARAILDKGGRATWLAAAFRIQPSRQISTFPLFPRTSVSGKAYVKVTGGMLEVSLLMENEYPIKEALVPIPGGSMDQEGYIKFRSKGVPIRPYSLDPALSSSDPAKPAHFQAVDKSWWGVDADISDKEAEAFAVLIGYFVHYYPGNTSAADTNNIRAAVIKRHAQDRFHVHSYLTISNKARALVLAWPEQEFRVGGPAVDIVEDLGEDLPVVSASSDQYLDNPRSTRPGVTPSLEDKVSRRARWAIPQEVLERNHLGLG</sequence>
<dbReference type="Pfam" id="PF06985">
    <property type="entry name" value="HET"/>
    <property type="match status" value="1"/>
</dbReference>
<comment type="caution">
    <text evidence="2">The sequence shown here is derived from an EMBL/GenBank/DDBJ whole genome shotgun (WGS) entry which is preliminary data.</text>
</comment>
<dbReference type="PANTHER" id="PTHR33112:SF14">
    <property type="entry name" value="HETEROKARYON INCOMPATIBILITY DOMAIN-CONTAINING PROTEIN"/>
    <property type="match status" value="1"/>
</dbReference>
<protein>
    <recommendedName>
        <fullName evidence="1">Heterokaryon incompatibility domain-containing protein</fullName>
    </recommendedName>
</protein>
<name>A0A7C8N8W6_9PEZI</name>
<dbReference type="InterPro" id="IPR010730">
    <property type="entry name" value="HET"/>
</dbReference>
<evidence type="ECO:0000313" key="3">
    <source>
        <dbReference type="Proteomes" id="UP000481858"/>
    </source>
</evidence>
<reference evidence="2 3" key="1">
    <citation type="submission" date="2019-12" db="EMBL/GenBank/DDBJ databases">
        <title>Draft genome sequence of the ascomycete Xylaria multiplex DSM 110363.</title>
        <authorList>
            <person name="Buettner E."/>
            <person name="Kellner H."/>
        </authorList>
    </citation>
    <scope>NUCLEOTIDE SEQUENCE [LARGE SCALE GENOMIC DNA]</scope>
    <source>
        <strain evidence="2 3">DSM 110363</strain>
    </source>
</reference>
<dbReference type="OrthoDB" id="674604at2759"/>
<organism evidence="2 3">
    <name type="scientific">Xylaria multiplex</name>
    <dbReference type="NCBI Taxonomy" id="323545"/>
    <lineage>
        <taxon>Eukaryota</taxon>
        <taxon>Fungi</taxon>
        <taxon>Dikarya</taxon>
        <taxon>Ascomycota</taxon>
        <taxon>Pezizomycotina</taxon>
        <taxon>Sordariomycetes</taxon>
        <taxon>Xylariomycetidae</taxon>
        <taxon>Xylariales</taxon>
        <taxon>Xylariaceae</taxon>
        <taxon>Xylaria</taxon>
    </lineage>
</organism>
<feature type="domain" description="Heterokaryon incompatibility" evidence="1">
    <location>
        <begin position="55"/>
        <end position="147"/>
    </location>
</feature>
<dbReference type="Proteomes" id="UP000481858">
    <property type="component" value="Unassembled WGS sequence"/>
</dbReference>
<dbReference type="PANTHER" id="PTHR33112">
    <property type="entry name" value="DOMAIN PROTEIN, PUTATIVE-RELATED"/>
    <property type="match status" value="1"/>
</dbReference>
<dbReference type="AlphaFoldDB" id="A0A7C8N8W6"/>
<dbReference type="InParanoid" id="A0A7C8N8W6"/>
<proteinExistence type="predicted"/>
<gene>
    <name evidence="2" type="ORF">GQX73_g4088</name>
</gene>